<dbReference type="PANTHER" id="PTHR33986:SF15">
    <property type="entry name" value="MITOCHONDRIAL FISSION PROTEIN ELM1"/>
    <property type="match status" value="1"/>
</dbReference>
<dbReference type="Proteomes" id="UP000306102">
    <property type="component" value="Unassembled WGS sequence"/>
</dbReference>
<organism evidence="1 2">
    <name type="scientific">Camellia sinensis var. sinensis</name>
    <name type="common">China tea</name>
    <dbReference type="NCBI Taxonomy" id="542762"/>
    <lineage>
        <taxon>Eukaryota</taxon>
        <taxon>Viridiplantae</taxon>
        <taxon>Streptophyta</taxon>
        <taxon>Embryophyta</taxon>
        <taxon>Tracheophyta</taxon>
        <taxon>Spermatophyta</taxon>
        <taxon>Magnoliopsida</taxon>
        <taxon>eudicotyledons</taxon>
        <taxon>Gunneridae</taxon>
        <taxon>Pentapetalae</taxon>
        <taxon>asterids</taxon>
        <taxon>Ericales</taxon>
        <taxon>Theaceae</taxon>
        <taxon>Camellia</taxon>
    </lineage>
</organism>
<proteinExistence type="predicted"/>
<dbReference type="InterPro" id="IPR009367">
    <property type="entry name" value="Elm1-like"/>
</dbReference>
<gene>
    <name evidence="1" type="ORF">TEA_013969</name>
</gene>
<name>A0A4S4DKM1_CAMSN</name>
<protein>
    <submittedName>
        <fullName evidence="1">Uncharacterized protein</fullName>
    </submittedName>
</protein>
<sequence length="167" mass="18971">MAVMNNQFHKGTSESKTTDDAQEVWMYLICLPQYFWDEVTFRLIGTFAVATLELMRQQPSELTSNEPDSALMEVRVTRPRGGVNEWLHWLPVSLHKKLDYIIRQIYGYSRISLAGRGKKLVSRPIENGGSVGLSSVLEADVKKIVTMAHETFEKYVLPLLASTILKP</sequence>
<evidence type="ECO:0000313" key="2">
    <source>
        <dbReference type="Proteomes" id="UP000306102"/>
    </source>
</evidence>
<evidence type="ECO:0000313" key="1">
    <source>
        <dbReference type="EMBL" id="THG03451.1"/>
    </source>
</evidence>
<dbReference type="AlphaFoldDB" id="A0A4S4DKM1"/>
<dbReference type="PANTHER" id="PTHR33986">
    <property type="entry name" value="OS02G0535700 PROTEIN"/>
    <property type="match status" value="1"/>
</dbReference>
<comment type="caution">
    <text evidence="1">The sequence shown here is derived from an EMBL/GenBank/DDBJ whole genome shotgun (WGS) entry which is preliminary data.</text>
</comment>
<keyword evidence="2" id="KW-1185">Reference proteome</keyword>
<dbReference type="EMBL" id="SDRB02010958">
    <property type="protein sequence ID" value="THG03451.1"/>
    <property type="molecule type" value="Genomic_DNA"/>
</dbReference>
<dbReference type="GO" id="GO:0005741">
    <property type="term" value="C:mitochondrial outer membrane"/>
    <property type="evidence" value="ECO:0007669"/>
    <property type="project" value="TreeGrafter"/>
</dbReference>
<dbReference type="GO" id="GO:0000266">
    <property type="term" value="P:mitochondrial fission"/>
    <property type="evidence" value="ECO:0007669"/>
    <property type="project" value="TreeGrafter"/>
</dbReference>
<reference evidence="1 2" key="1">
    <citation type="journal article" date="2018" name="Proc. Natl. Acad. Sci. U.S.A.">
        <title>Draft genome sequence of Camellia sinensis var. sinensis provides insights into the evolution of the tea genome and tea quality.</title>
        <authorList>
            <person name="Wei C."/>
            <person name="Yang H."/>
            <person name="Wang S."/>
            <person name="Zhao J."/>
            <person name="Liu C."/>
            <person name="Gao L."/>
            <person name="Xia E."/>
            <person name="Lu Y."/>
            <person name="Tai Y."/>
            <person name="She G."/>
            <person name="Sun J."/>
            <person name="Cao H."/>
            <person name="Tong W."/>
            <person name="Gao Q."/>
            <person name="Li Y."/>
            <person name="Deng W."/>
            <person name="Jiang X."/>
            <person name="Wang W."/>
            <person name="Chen Q."/>
            <person name="Zhang S."/>
            <person name="Li H."/>
            <person name="Wu J."/>
            <person name="Wang P."/>
            <person name="Li P."/>
            <person name="Shi C."/>
            <person name="Zheng F."/>
            <person name="Jian J."/>
            <person name="Huang B."/>
            <person name="Shan D."/>
            <person name="Shi M."/>
            <person name="Fang C."/>
            <person name="Yue Y."/>
            <person name="Li F."/>
            <person name="Li D."/>
            <person name="Wei S."/>
            <person name="Han B."/>
            <person name="Jiang C."/>
            <person name="Yin Y."/>
            <person name="Xia T."/>
            <person name="Zhang Z."/>
            <person name="Bennetzen J.L."/>
            <person name="Zhao S."/>
            <person name="Wan X."/>
        </authorList>
    </citation>
    <scope>NUCLEOTIDE SEQUENCE [LARGE SCALE GENOMIC DNA]</scope>
    <source>
        <strain evidence="2">cv. Shuchazao</strain>
        <tissue evidence="1">Leaf</tissue>
    </source>
</reference>
<accession>A0A4S4DKM1</accession>